<organism evidence="1 2">
    <name type="scientific">Ulvibacterium marinum</name>
    <dbReference type="NCBI Taxonomy" id="2419782"/>
    <lineage>
        <taxon>Bacteria</taxon>
        <taxon>Pseudomonadati</taxon>
        <taxon>Bacteroidota</taxon>
        <taxon>Flavobacteriia</taxon>
        <taxon>Flavobacteriales</taxon>
        <taxon>Flavobacteriaceae</taxon>
        <taxon>Ulvibacterium</taxon>
    </lineage>
</organism>
<reference evidence="1 2" key="1">
    <citation type="submission" date="2018-10" db="EMBL/GenBank/DDBJ databases">
        <title>Ulvibacterium marinum gen. nov., sp. nov., a novel marine bacterium of the family Flavobacteriaceae, isolated from a culture of the green alga Ulva prolifera.</title>
        <authorList>
            <person name="Zhang Z."/>
        </authorList>
    </citation>
    <scope>NUCLEOTIDE SEQUENCE [LARGE SCALE GENOMIC DNA]</scope>
    <source>
        <strain evidence="1 2">CCMM003</strain>
    </source>
</reference>
<gene>
    <name evidence="1" type="ORF">D7Z94_16100</name>
</gene>
<dbReference type="EMBL" id="RBCJ01000003">
    <property type="protein sequence ID" value="RKN79800.1"/>
    <property type="molecule type" value="Genomic_DNA"/>
</dbReference>
<protein>
    <submittedName>
        <fullName evidence="1">Uncharacterized protein</fullName>
    </submittedName>
</protein>
<evidence type="ECO:0000313" key="2">
    <source>
        <dbReference type="Proteomes" id="UP000276603"/>
    </source>
</evidence>
<dbReference type="Proteomes" id="UP000276603">
    <property type="component" value="Unassembled WGS sequence"/>
</dbReference>
<evidence type="ECO:0000313" key="1">
    <source>
        <dbReference type="EMBL" id="RKN79800.1"/>
    </source>
</evidence>
<accession>A0A3B0C3G3</accession>
<comment type="caution">
    <text evidence="1">The sequence shown here is derived from an EMBL/GenBank/DDBJ whole genome shotgun (WGS) entry which is preliminary data.</text>
</comment>
<proteinExistence type="predicted"/>
<name>A0A3B0C3G3_9FLAO</name>
<keyword evidence="2" id="KW-1185">Reference proteome</keyword>
<sequence>MPKHQQIEANNIFLYQNFSMFIGVSKVFGAKIILGHFGLKSNTLIVRHLQNQIFPLQLFYNKLFQCL</sequence>
<dbReference type="AlphaFoldDB" id="A0A3B0C3G3"/>